<evidence type="ECO:0000313" key="1">
    <source>
        <dbReference type="EMBL" id="ALA06635.1"/>
    </source>
</evidence>
<gene>
    <name evidence="1" type="ORF">SEA_LUMOS_129</name>
</gene>
<dbReference type="Proteomes" id="UP000223849">
    <property type="component" value="Segment"/>
</dbReference>
<name>A0A0K2CM28_9CAUD</name>
<protein>
    <submittedName>
        <fullName evidence="1">Uncharacterized protein</fullName>
    </submittedName>
</protein>
<dbReference type="EMBL" id="KT372003">
    <property type="protein sequence ID" value="ALA06635.1"/>
    <property type="molecule type" value="Genomic_DNA"/>
</dbReference>
<reference evidence="1 2" key="1">
    <citation type="submission" date="2015-08" db="EMBL/GenBank/DDBJ databases">
        <authorList>
            <person name="Davis N."/>
            <person name="Domingos A."/>
            <person name="Holland C."/>
            <person name="Houk L.J."/>
            <person name="Hueter N."/>
            <person name="Molina L."/>
            <person name="Sontag M."/>
            <person name="Saintfleur O."/>
            <person name="Swinford C."/>
            <person name="Villalobos-Ayala K."/>
            <person name="Carroll M."/>
            <person name="Cottrell-Yongye A."/>
            <person name="D'Elia T."/>
            <person name="Delesalle V.A."/>
            <person name="Bradley K.W."/>
            <person name="Asai D.J."/>
            <person name="Bowman C.A."/>
            <person name="Russell D.A."/>
            <person name="Pope W.H."/>
            <person name="Jacobs-Sera D."/>
            <person name="Hendrix R.W."/>
            <person name="Hatfull G.F."/>
        </authorList>
    </citation>
    <scope>NUCLEOTIDE SEQUENCE [LARGE SCALE GENOMIC DNA]</scope>
</reference>
<accession>A0A0K2CM28</accession>
<evidence type="ECO:0000313" key="2">
    <source>
        <dbReference type="Proteomes" id="UP000223849"/>
    </source>
</evidence>
<keyword evidence="2" id="KW-1185">Reference proteome</keyword>
<sequence>MTAGKIIWVSPTGLTLMHQAEDGSISYSFPNEPHPQPKVRLAPTKSKVGLKSLANAAMKGA</sequence>
<proteinExistence type="predicted"/>
<organism evidence="1 2">
    <name type="scientific">Mycobacterium phage Lumos</name>
    <dbReference type="NCBI Taxonomy" id="1701852"/>
    <lineage>
        <taxon>Viruses</taxon>
        <taxon>Duplodnaviria</taxon>
        <taxon>Heunggongvirae</taxon>
        <taxon>Uroviricota</taxon>
        <taxon>Caudoviricetes</taxon>
        <taxon>Vilmaviridae</taxon>
        <taxon>Lclasvirinae</taxon>
        <taxon>Lumosvirus</taxon>
        <taxon>Lumosvirus lumos</taxon>
    </lineage>
</organism>